<sequence length="249" mass="27725">MSTRPATSLALWGTLAATALAAGLVARRYGRWKNNRPPVKWRRVGELLELTLYPLKSGRGIDLEEADCAELGLRTTDKKPLVLRDRFFLAYNASSGEFVTARGHPKMVLIQVVPREDGDVTFLAPGMPELQVRLPTEGSAVEKRECTMWFNERVETVDCGEEAALWMSQYIQGRPGIRLGYHFIPVVPRRRVSVGAWAPFHAVYTSLTDHDTFTNNLSVIGPPCDFNAFSLESAALANFSNPLCRFGLL</sequence>
<feature type="domain" description="Molybdenum cofactor sulfurase middle" evidence="2">
    <location>
        <begin position="45"/>
        <end position="172"/>
    </location>
</feature>
<dbReference type="EMBL" id="OE842929">
    <property type="protein sequence ID" value="CAD7601814.1"/>
    <property type="molecule type" value="Genomic_DNA"/>
</dbReference>
<dbReference type="SUPFAM" id="SSF141673">
    <property type="entry name" value="MOSC N-terminal domain-like"/>
    <property type="match status" value="1"/>
</dbReference>
<protein>
    <recommendedName>
        <fullName evidence="2">Molybdenum cofactor sulfurase middle domain-containing protein</fullName>
    </recommendedName>
</protein>
<evidence type="ECO:0000259" key="2">
    <source>
        <dbReference type="Pfam" id="PF03476"/>
    </source>
</evidence>
<keyword evidence="1" id="KW-0732">Signal</keyword>
<name>A0A7R9K2U6_TIMGE</name>
<dbReference type="InterPro" id="IPR005303">
    <property type="entry name" value="MOCOS_middle"/>
</dbReference>
<evidence type="ECO:0000313" key="3">
    <source>
        <dbReference type="EMBL" id="CAD7601814.1"/>
    </source>
</evidence>
<gene>
    <name evidence="3" type="ORF">TGEB3V08_LOCUS8081</name>
</gene>
<reference evidence="3" key="1">
    <citation type="submission" date="2020-11" db="EMBL/GenBank/DDBJ databases">
        <authorList>
            <person name="Tran Van P."/>
        </authorList>
    </citation>
    <scope>NUCLEOTIDE SEQUENCE</scope>
</reference>
<dbReference type="AlphaFoldDB" id="A0A7R9K2U6"/>
<dbReference type="Pfam" id="PF03476">
    <property type="entry name" value="MOSC_N"/>
    <property type="match status" value="1"/>
</dbReference>
<organism evidence="3">
    <name type="scientific">Timema genevievae</name>
    <name type="common">Walking stick</name>
    <dbReference type="NCBI Taxonomy" id="629358"/>
    <lineage>
        <taxon>Eukaryota</taxon>
        <taxon>Metazoa</taxon>
        <taxon>Ecdysozoa</taxon>
        <taxon>Arthropoda</taxon>
        <taxon>Hexapoda</taxon>
        <taxon>Insecta</taxon>
        <taxon>Pterygota</taxon>
        <taxon>Neoptera</taxon>
        <taxon>Polyneoptera</taxon>
        <taxon>Phasmatodea</taxon>
        <taxon>Timematodea</taxon>
        <taxon>Timematoidea</taxon>
        <taxon>Timematidae</taxon>
        <taxon>Timema</taxon>
    </lineage>
</organism>
<evidence type="ECO:0000256" key="1">
    <source>
        <dbReference type="SAM" id="SignalP"/>
    </source>
</evidence>
<feature type="signal peptide" evidence="1">
    <location>
        <begin position="1"/>
        <end position="21"/>
    </location>
</feature>
<feature type="chain" id="PRO_5031044629" description="Molybdenum cofactor sulfurase middle domain-containing protein" evidence="1">
    <location>
        <begin position="22"/>
        <end position="249"/>
    </location>
</feature>
<accession>A0A7R9K2U6</accession>
<proteinExistence type="predicted"/>